<evidence type="ECO:0000313" key="2">
    <source>
        <dbReference type="EMBL" id="ERN17170.1"/>
    </source>
</evidence>
<reference evidence="3" key="1">
    <citation type="journal article" date="2013" name="Science">
        <title>The Amborella genome and the evolution of flowering plants.</title>
        <authorList>
            <consortium name="Amborella Genome Project"/>
        </authorList>
    </citation>
    <scope>NUCLEOTIDE SEQUENCE [LARGE SCALE GENOMIC DNA]</scope>
</reference>
<organism evidence="2 3">
    <name type="scientific">Amborella trichopoda</name>
    <dbReference type="NCBI Taxonomy" id="13333"/>
    <lineage>
        <taxon>Eukaryota</taxon>
        <taxon>Viridiplantae</taxon>
        <taxon>Streptophyta</taxon>
        <taxon>Embryophyta</taxon>
        <taxon>Tracheophyta</taxon>
        <taxon>Spermatophyta</taxon>
        <taxon>Magnoliopsida</taxon>
        <taxon>Amborellales</taxon>
        <taxon>Amborellaceae</taxon>
        <taxon>Amborella</taxon>
    </lineage>
</organism>
<dbReference type="Proteomes" id="UP000017836">
    <property type="component" value="Unassembled WGS sequence"/>
</dbReference>
<dbReference type="AlphaFoldDB" id="U5D4M5"/>
<proteinExistence type="predicted"/>
<dbReference type="HOGENOM" id="CLU_2136846_0_0_1"/>
<sequence>MRRTYCQGSCVVHSSARTRIAAAWASRSFSLPSTSSNSPRASYHGSPLWHEAAASMQLCKGSQHRPEPSLLLRAQPQRCDAEQGLGHGIGPAAARPGELLCPPRRETGGPSKE</sequence>
<feature type="region of interest" description="Disordered" evidence="1">
    <location>
        <begin position="82"/>
        <end position="113"/>
    </location>
</feature>
<feature type="compositionally biased region" description="Basic and acidic residues" evidence="1">
    <location>
        <begin position="103"/>
        <end position="113"/>
    </location>
</feature>
<dbReference type="Gramene" id="ERN17170">
    <property type="protein sequence ID" value="ERN17170"/>
    <property type="gene ID" value="AMTR_s00044p00142610"/>
</dbReference>
<accession>U5D4M5</accession>
<evidence type="ECO:0000256" key="1">
    <source>
        <dbReference type="SAM" id="MobiDB-lite"/>
    </source>
</evidence>
<evidence type="ECO:0000313" key="3">
    <source>
        <dbReference type="Proteomes" id="UP000017836"/>
    </source>
</evidence>
<dbReference type="EMBL" id="KI392384">
    <property type="protein sequence ID" value="ERN17170.1"/>
    <property type="molecule type" value="Genomic_DNA"/>
</dbReference>
<keyword evidence="3" id="KW-1185">Reference proteome</keyword>
<name>U5D4M5_AMBTC</name>
<gene>
    <name evidence="2" type="ORF">AMTR_s00044p00142610</name>
</gene>
<protein>
    <submittedName>
        <fullName evidence="2">Uncharacterized protein</fullName>
    </submittedName>
</protein>